<dbReference type="AlphaFoldDB" id="A0A5B6VUT8"/>
<dbReference type="GO" id="GO:0061665">
    <property type="term" value="F:SUMO ligase activity"/>
    <property type="evidence" value="ECO:0007669"/>
    <property type="project" value="TreeGrafter"/>
</dbReference>
<comment type="caution">
    <text evidence="1">The sequence shown here is derived from an EMBL/GenBank/DDBJ whole genome shotgun (WGS) entry which is preliminary data.</text>
</comment>
<sequence length="129" mass="14621">MLCDLTHSNLFSDSYLAFFNTNPIQSVEKMFQITKADKELLSKQEYDVQAWCMLLNDKVPFRMQWPQYADLQVNGVPVRAINRPGSQLLGANGRDYGPIPGGSLDWFAHKAEQNANIFSAVIVDHVIFI</sequence>
<protein>
    <submittedName>
        <fullName evidence="1">E3 SUMO-protein ligase SIZ1-like isoform X2</fullName>
    </submittedName>
</protein>
<dbReference type="OrthoDB" id="28127at2759"/>
<evidence type="ECO:0000313" key="2">
    <source>
        <dbReference type="Proteomes" id="UP000325315"/>
    </source>
</evidence>
<dbReference type="PANTHER" id="PTHR10782:SF102">
    <property type="entry name" value="E3 SUMO-PROTEIN LIGASE SIZ1"/>
    <property type="match status" value="1"/>
</dbReference>
<accession>A0A5B6VUT8</accession>
<dbReference type="GO" id="GO:0016925">
    <property type="term" value="P:protein sumoylation"/>
    <property type="evidence" value="ECO:0007669"/>
    <property type="project" value="TreeGrafter"/>
</dbReference>
<dbReference type="PANTHER" id="PTHR10782">
    <property type="entry name" value="ZINC FINGER MIZ DOMAIN-CONTAINING PROTEIN"/>
    <property type="match status" value="1"/>
</dbReference>
<keyword evidence="1" id="KW-0436">Ligase</keyword>
<organism evidence="1 2">
    <name type="scientific">Gossypium australe</name>
    <dbReference type="NCBI Taxonomy" id="47621"/>
    <lineage>
        <taxon>Eukaryota</taxon>
        <taxon>Viridiplantae</taxon>
        <taxon>Streptophyta</taxon>
        <taxon>Embryophyta</taxon>
        <taxon>Tracheophyta</taxon>
        <taxon>Spermatophyta</taxon>
        <taxon>Magnoliopsida</taxon>
        <taxon>eudicotyledons</taxon>
        <taxon>Gunneridae</taxon>
        <taxon>Pentapetalae</taxon>
        <taxon>rosids</taxon>
        <taxon>malvids</taxon>
        <taxon>Malvales</taxon>
        <taxon>Malvaceae</taxon>
        <taxon>Malvoideae</taxon>
        <taxon>Gossypium</taxon>
    </lineage>
</organism>
<name>A0A5B6VUT8_9ROSI</name>
<dbReference type="GO" id="GO:0016874">
    <property type="term" value="F:ligase activity"/>
    <property type="evidence" value="ECO:0007669"/>
    <property type="project" value="UniProtKB-KW"/>
</dbReference>
<dbReference type="EMBL" id="SMMG02000005">
    <property type="protein sequence ID" value="KAA3473001.1"/>
    <property type="molecule type" value="Genomic_DNA"/>
</dbReference>
<dbReference type="GO" id="GO:0000785">
    <property type="term" value="C:chromatin"/>
    <property type="evidence" value="ECO:0007669"/>
    <property type="project" value="TreeGrafter"/>
</dbReference>
<dbReference type="Proteomes" id="UP000325315">
    <property type="component" value="Unassembled WGS sequence"/>
</dbReference>
<gene>
    <name evidence="1" type="ORF">EPI10_023415</name>
</gene>
<proteinExistence type="predicted"/>
<reference evidence="2" key="1">
    <citation type="journal article" date="2019" name="Plant Biotechnol. J.">
        <title>Genome sequencing of the Australian wild diploid species Gossypium australe highlights disease resistance and delayed gland morphogenesis.</title>
        <authorList>
            <person name="Cai Y."/>
            <person name="Cai X."/>
            <person name="Wang Q."/>
            <person name="Wang P."/>
            <person name="Zhang Y."/>
            <person name="Cai C."/>
            <person name="Xu Y."/>
            <person name="Wang K."/>
            <person name="Zhou Z."/>
            <person name="Wang C."/>
            <person name="Geng S."/>
            <person name="Li B."/>
            <person name="Dong Q."/>
            <person name="Hou Y."/>
            <person name="Wang H."/>
            <person name="Ai P."/>
            <person name="Liu Z."/>
            <person name="Yi F."/>
            <person name="Sun M."/>
            <person name="An G."/>
            <person name="Cheng J."/>
            <person name="Zhang Y."/>
            <person name="Shi Q."/>
            <person name="Xie Y."/>
            <person name="Shi X."/>
            <person name="Chang Y."/>
            <person name="Huang F."/>
            <person name="Chen Y."/>
            <person name="Hong S."/>
            <person name="Mi L."/>
            <person name="Sun Q."/>
            <person name="Zhang L."/>
            <person name="Zhou B."/>
            <person name="Peng R."/>
            <person name="Zhang X."/>
            <person name="Liu F."/>
        </authorList>
    </citation>
    <scope>NUCLEOTIDE SEQUENCE [LARGE SCALE GENOMIC DNA]</scope>
    <source>
        <strain evidence="2">cv. PA1801</strain>
    </source>
</reference>
<keyword evidence="2" id="KW-1185">Reference proteome</keyword>
<evidence type="ECO:0000313" key="1">
    <source>
        <dbReference type="EMBL" id="KAA3473001.1"/>
    </source>
</evidence>